<dbReference type="GO" id="GO:0005886">
    <property type="term" value="C:plasma membrane"/>
    <property type="evidence" value="ECO:0007669"/>
    <property type="project" value="UniProtKB-SubCell"/>
</dbReference>
<keyword evidence="4 6" id="KW-1133">Transmembrane helix</keyword>
<reference evidence="9 10" key="2">
    <citation type="journal article" date="2011" name="Stand. Genomic Sci.">
        <title>Complete genome sequence of Bacteroides helcogenes type strain (P 36-108).</title>
        <authorList>
            <person name="Pati A."/>
            <person name="Gronow S."/>
            <person name="Zeytun A."/>
            <person name="Lapidus A."/>
            <person name="Nolan M."/>
            <person name="Hammon N."/>
            <person name="Deshpande S."/>
            <person name="Cheng J.F."/>
            <person name="Tapia R."/>
            <person name="Han C."/>
            <person name="Goodwin L."/>
            <person name="Pitluck S."/>
            <person name="Liolios K."/>
            <person name="Pagani I."/>
            <person name="Ivanova N."/>
            <person name="Mavromatis K."/>
            <person name="Chen A."/>
            <person name="Palaniappan K."/>
            <person name="Land M."/>
            <person name="Hauser L."/>
            <person name="Chang Y.J."/>
            <person name="Jeffries C.D."/>
            <person name="Detter J.C."/>
            <person name="Brambilla E."/>
            <person name="Rohde M."/>
            <person name="Goker M."/>
            <person name="Woyke T."/>
            <person name="Bristow J."/>
            <person name="Eisen J.A."/>
            <person name="Markowitz V."/>
            <person name="Hugenholtz P."/>
            <person name="Kyrpides N.C."/>
            <person name="Klenk H.P."/>
            <person name="Lucas S."/>
        </authorList>
    </citation>
    <scope>NUCLEOTIDE SEQUENCE [LARGE SCALE GENOMIC DNA]</scope>
    <source>
        <strain evidence="10">ATCC 35417 / DSM 20613 / JCM 6297 / CCUG 15421 / P 36-108</strain>
    </source>
</reference>
<evidence type="ECO:0008006" key="11">
    <source>
        <dbReference type="Google" id="ProtNLM"/>
    </source>
</evidence>
<dbReference type="InterPro" id="IPR003838">
    <property type="entry name" value="ABC3_permease_C"/>
</dbReference>
<evidence type="ECO:0000259" key="7">
    <source>
        <dbReference type="Pfam" id="PF02687"/>
    </source>
</evidence>
<dbReference type="HOGENOM" id="CLU_008713_0_1_10"/>
<feature type="transmembrane region" description="Helical" evidence="6">
    <location>
        <begin position="414"/>
        <end position="434"/>
    </location>
</feature>
<keyword evidence="5 6" id="KW-0472">Membrane</keyword>
<evidence type="ECO:0000256" key="1">
    <source>
        <dbReference type="ARBA" id="ARBA00004651"/>
    </source>
</evidence>
<feature type="domain" description="MacB-like periplasmic core" evidence="8">
    <location>
        <begin position="25"/>
        <end position="233"/>
    </location>
</feature>
<dbReference type="AlphaFoldDB" id="E6SS83"/>
<feature type="domain" description="MacB-like periplasmic core" evidence="8">
    <location>
        <begin position="501"/>
        <end position="582"/>
    </location>
</feature>
<accession>E6SS83</accession>
<protein>
    <recommendedName>
        <fullName evidence="11">ABC3 transporter permease protein domain-containing protein</fullName>
    </recommendedName>
</protein>
<feature type="domain" description="ABC3 transporter permease C-terminal" evidence="7">
    <location>
        <begin position="660"/>
        <end position="767"/>
    </location>
</feature>
<comment type="subcellular location">
    <subcellularLocation>
        <location evidence="1">Cell membrane</location>
        <topology evidence="1">Multi-pass membrane protein</topology>
    </subcellularLocation>
</comment>
<dbReference type="InterPro" id="IPR050250">
    <property type="entry name" value="Macrolide_Exporter_MacB"/>
</dbReference>
<dbReference type="Pfam" id="PF12704">
    <property type="entry name" value="MacB_PCD"/>
    <property type="match status" value="2"/>
</dbReference>
<dbReference type="InterPro" id="IPR025857">
    <property type="entry name" value="MacB_PCD"/>
</dbReference>
<gene>
    <name evidence="9" type="ordered locus">Bache_2182</name>
</gene>
<feature type="transmembrane region" description="Helical" evidence="6">
    <location>
        <begin position="323"/>
        <end position="349"/>
    </location>
</feature>
<evidence type="ECO:0000256" key="5">
    <source>
        <dbReference type="ARBA" id="ARBA00023136"/>
    </source>
</evidence>
<evidence type="ECO:0000259" key="8">
    <source>
        <dbReference type="Pfam" id="PF12704"/>
    </source>
</evidence>
<evidence type="ECO:0000313" key="9">
    <source>
        <dbReference type="EMBL" id="ADV44151.1"/>
    </source>
</evidence>
<dbReference type="Proteomes" id="UP000008630">
    <property type="component" value="Chromosome"/>
</dbReference>
<evidence type="ECO:0000256" key="2">
    <source>
        <dbReference type="ARBA" id="ARBA00022475"/>
    </source>
</evidence>
<organism evidence="9 10">
    <name type="scientific">Bacteroides helcogenes (strain ATCC 35417 / DSM 20613 / JCM 6297 / CCUG 15421 / P 36-108)</name>
    <dbReference type="NCBI Taxonomy" id="693979"/>
    <lineage>
        <taxon>Bacteria</taxon>
        <taxon>Pseudomonadati</taxon>
        <taxon>Bacteroidota</taxon>
        <taxon>Bacteroidia</taxon>
        <taxon>Bacteroidales</taxon>
        <taxon>Bacteroidaceae</taxon>
        <taxon>Bacteroides</taxon>
    </lineage>
</organism>
<keyword evidence="3 6" id="KW-0812">Transmembrane</keyword>
<dbReference type="Pfam" id="PF02687">
    <property type="entry name" value="FtsX"/>
    <property type="match status" value="2"/>
</dbReference>
<evidence type="ECO:0000256" key="6">
    <source>
        <dbReference type="SAM" id="Phobius"/>
    </source>
</evidence>
<proteinExistence type="predicted"/>
<dbReference type="PANTHER" id="PTHR30572:SF18">
    <property type="entry name" value="ABC-TYPE MACROLIDE FAMILY EXPORT SYSTEM PERMEASE COMPONENT 2"/>
    <property type="match status" value="1"/>
</dbReference>
<reference key="1">
    <citation type="submission" date="2010-11" db="EMBL/GenBank/DDBJ databases">
        <title>The complete genome of Bacteroides helcogenes P 36-108.</title>
        <authorList>
            <consortium name="US DOE Joint Genome Institute (JGI-PGF)"/>
            <person name="Lucas S."/>
            <person name="Copeland A."/>
            <person name="Lapidus A."/>
            <person name="Bruce D."/>
            <person name="Goodwin L."/>
            <person name="Pitluck S."/>
            <person name="Kyrpides N."/>
            <person name="Mavromatis K."/>
            <person name="Ivanova N."/>
            <person name="Zeytun A."/>
            <person name="Brettin T."/>
            <person name="Detter J.C."/>
            <person name="Tapia R."/>
            <person name="Han C."/>
            <person name="Land M."/>
            <person name="Hauser L."/>
            <person name="Markowitz V."/>
            <person name="Cheng J.-F."/>
            <person name="Hugenholtz P."/>
            <person name="Woyke T."/>
            <person name="Wu D."/>
            <person name="Gronow S."/>
            <person name="Wellnitz S."/>
            <person name="Brambilla E."/>
            <person name="Klenk H.-P."/>
            <person name="Eisen J.A."/>
        </authorList>
    </citation>
    <scope>NUCLEOTIDE SEQUENCE</scope>
    <source>
        <strain>P 36-108</strain>
    </source>
</reference>
<evidence type="ECO:0000256" key="4">
    <source>
        <dbReference type="ARBA" id="ARBA00022989"/>
    </source>
</evidence>
<name>E6SS83_BACT6</name>
<sequence length="778" mass="87924">MRQLYYGILMLLRRRGNNVTKTVSLTLGLFIGILLFACVAFQLSYNSYFHHPEQLYLTYVRNVQNGVPSEEFPYVYGPFAEALRENFPKQVEDATVLRDMDDWNFYNGNVRLPGHVIYADTHLFSTLGIRVLAGKVEDMQAADAVFVSRSYADKLRGNEDLSTVVGRQLLLDRKTTYIIRGVFSDQPENTDIPFDIVVSMTELWNNKRAGWGFDVSYNVIARFRNFAQDVAVAEARLPELMKKYIPNFNEKENNYWAFAFHPLTDVHTQNPTIRTMILVMSVLAIAILLIAAFNYILISVSSLARRAKEVGVHKCNGAANSTIFGMFLAETAVIVLLSVALSGLLMYLFRDFVEDMVAARLTSLFSVQMLWGPALVILFVFLLAGVLPAGMFSSVPVTQVFRRYIERNASWKRPLLFVQFMGVSFICCFLLVVFHQYRSVMNRPLGYDPLRVVICWANVGGSYENRMSLFGSLPMVEDYTCASQLICGGYSGDTFDTDEGRAVNVRLDWVTRNFIPMMKIELAEGRNFNPANRTPTSMTDSNEMIVNETFIRNAGFAGSAVGRTVKWYGESFTIVGVMKDYPVHSAYEEQAPVVLLFKEDWGSTHYIRLKEPFEKNLLALNRKMQDMFPSDLVEFTSLQKTLDGQYTDVRRFRNAVLLSSASIFLIALMGLLGYVNDEVRRRSKEIAIRKVNGAEAASIIRLLTRDIVWIALPALTLGAVFASVFGRRWLDSFAQRAQTSAAAFVAVVALLLVIIAACIVWRTRKIACENPVKSIRSE</sequence>
<dbReference type="STRING" id="693979.Bache_2182"/>
<dbReference type="EMBL" id="CP002352">
    <property type="protein sequence ID" value="ADV44151.1"/>
    <property type="molecule type" value="Genomic_DNA"/>
</dbReference>
<dbReference type="GO" id="GO:0022857">
    <property type="term" value="F:transmembrane transporter activity"/>
    <property type="evidence" value="ECO:0007669"/>
    <property type="project" value="TreeGrafter"/>
</dbReference>
<feature type="transmembrane region" description="Helical" evidence="6">
    <location>
        <begin position="707"/>
        <end position="729"/>
    </location>
</feature>
<feature type="domain" description="ABC3 transporter permease C-terminal" evidence="7">
    <location>
        <begin position="282"/>
        <end position="389"/>
    </location>
</feature>
<feature type="transmembrane region" description="Helical" evidence="6">
    <location>
        <begin position="655"/>
        <end position="675"/>
    </location>
</feature>
<evidence type="ECO:0000256" key="3">
    <source>
        <dbReference type="ARBA" id="ARBA00022692"/>
    </source>
</evidence>
<feature type="transmembrane region" description="Helical" evidence="6">
    <location>
        <begin position="369"/>
        <end position="393"/>
    </location>
</feature>
<keyword evidence="2" id="KW-1003">Cell membrane</keyword>
<dbReference type="KEGG" id="bhl:Bache_2182"/>
<feature type="transmembrane region" description="Helical" evidence="6">
    <location>
        <begin position="21"/>
        <end position="45"/>
    </location>
</feature>
<evidence type="ECO:0000313" key="10">
    <source>
        <dbReference type="Proteomes" id="UP000008630"/>
    </source>
</evidence>
<feature type="transmembrane region" description="Helical" evidence="6">
    <location>
        <begin position="276"/>
        <end position="298"/>
    </location>
</feature>
<dbReference type="PANTHER" id="PTHR30572">
    <property type="entry name" value="MEMBRANE COMPONENT OF TRANSPORTER-RELATED"/>
    <property type="match status" value="1"/>
</dbReference>
<feature type="transmembrane region" description="Helical" evidence="6">
    <location>
        <begin position="741"/>
        <end position="761"/>
    </location>
</feature>
<dbReference type="eggNOG" id="COG0577">
    <property type="taxonomic scope" value="Bacteria"/>
</dbReference>
<keyword evidence="10" id="KW-1185">Reference proteome</keyword>
<dbReference type="RefSeq" id="WP_013547742.1">
    <property type="nucleotide sequence ID" value="NC_014933.1"/>
</dbReference>